<gene>
    <name evidence="1" type="ORF">ONZ43_g3218</name>
</gene>
<keyword evidence="2" id="KW-1185">Reference proteome</keyword>
<sequence length="299" mass="33985">MAIHEDVPGIEVAVRCNEQPLREFEDPHGHDNDGMALCPSAVKYIECVDDAEFDINIRIDSTYLWGYRDHILVATTYVDGKYVRGLVIRQKDTDYGAKATYIVKGRHVCSSRSGRWSRQNFRFAAVKTIDDARKERVEKDIKTAKGLGTISIKFNRAIDHGLSFHYGKAVSHGTSYGDKEAIGAPQCIDARNIEEDNGPILVMNFMYRSKDALKRELIIPRSPSPDFEQLTPAERDRLARERLNQLREQNIKNENRKPLVKREFGEILDLTGDGPAPRPTKKSRLQDGREVDVIDLTDD</sequence>
<name>A0ACC2IXU2_9PEZI</name>
<reference evidence="1" key="1">
    <citation type="submission" date="2022-11" db="EMBL/GenBank/DDBJ databases">
        <title>Genome Sequence of Nemania bipapillata.</title>
        <authorList>
            <person name="Buettner E."/>
        </authorList>
    </citation>
    <scope>NUCLEOTIDE SEQUENCE</scope>
    <source>
        <strain evidence="1">CP14</strain>
    </source>
</reference>
<evidence type="ECO:0000313" key="2">
    <source>
        <dbReference type="Proteomes" id="UP001153334"/>
    </source>
</evidence>
<comment type="caution">
    <text evidence="1">The sequence shown here is derived from an EMBL/GenBank/DDBJ whole genome shotgun (WGS) entry which is preliminary data.</text>
</comment>
<organism evidence="1 2">
    <name type="scientific">Nemania bipapillata</name>
    <dbReference type="NCBI Taxonomy" id="110536"/>
    <lineage>
        <taxon>Eukaryota</taxon>
        <taxon>Fungi</taxon>
        <taxon>Dikarya</taxon>
        <taxon>Ascomycota</taxon>
        <taxon>Pezizomycotina</taxon>
        <taxon>Sordariomycetes</taxon>
        <taxon>Xylariomycetidae</taxon>
        <taxon>Xylariales</taxon>
        <taxon>Xylariaceae</taxon>
        <taxon>Nemania</taxon>
    </lineage>
</organism>
<protein>
    <submittedName>
        <fullName evidence="1">Uncharacterized protein</fullName>
    </submittedName>
</protein>
<evidence type="ECO:0000313" key="1">
    <source>
        <dbReference type="EMBL" id="KAJ8119941.1"/>
    </source>
</evidence>
<proteinExistence type="predicted"/>
<dbReference type="EMBL" id="JAPESX010000733">
    <property type="protein sequence ID" value="KAJ8119941.1"/>
    <property type="molecule type" value="Genomic_DNA"/>
</dbReference>
<accession>A0ACC2IXU2</accession>
<dbReference type="Proteomes" id="UP001153334">
    <property type="component" value="Unassembled WGS sequence"/>
</dbReference>